<keyword evidence="1" id="KW-1133">Transmembrane helix</keyword>
<proteinExistence type="predicted"/>
<accession>A0A401VWE9</accession>
<dbReference type="EMBL" id="BHZD01000001">
    <property type="protein sequence ID" value="GCD41351.1"/>
    <property type="molecule type" value="Genomic_DNA"/>
</dbReference>
<evidence type="ECO:0000256" key="1">
    <source>
        <dbReference type="SAM" id="Phobius"/>
    </source>
</evidence>
<evidence type="ECO:0000313" key="2">
    <source>
        <dbReference type="EMBL" id="GCD41351.1"/>
    </source>
</evidence>
<organism evidence="2 3">
    <name type="scientific">Streptomyces paromomycinus</name>
    <name type="common">Streptomyces rimosus subsp. paromomycinus</name>
    <dbReference type="NCBI Taxonomy" id="92743"/>
    <lineage>
        <taxon>Bacteria</taxon>
        <taxon>Bacillati</taxon>
        <taxon>Actinomycetota</taxon>
        <taxon>Actinomycetes</taxon>
        <taxon>Kitasatosporales</taxon>
        <taxon>Streptomycetaceae</taxon>
        <taxon>Streptomyces</taxon>
    </lineage>
</organism>
<dbReference type="Proteomes" id="UP000286746">
    <property type="component" value="Unassembled WGS sequence"/>
</dbReference>
<sequence length="390" mass="41424">MTDRAGPPETGDVAGEARESRAGFPMRARVIAVVVATAVLTTVAVVYTVTAVRRADSADAPSAFGLDRGQLYFRSTRGGDGEGRVARVAAPAGASDASGASGASGVSDASGVSGVSDASGVAAMSADAAPVPDHRTTGGPACERFYAAGGTALCLQRRSGIPPASYAVVLDGQLREKRRIALTGIPNRARVSASGRMLSWTMFATGDSYATTSFSTRTSILDTRTGYLIKNMEDIPLTLDGRRYHSPDVNYWGVTFARDDNRFYATVSTKGRTYLVEGDMRRWTARTLRENLECPSLSPDNTRLAFKKRVREGARDPWQLYVLDLRTMREHPLAEQRSVDDQAAWLDEHTLGYALPGSGGKGSDIWTVPADGTGAPALRVAGASSPALVR</sequence>
<evidence type="ECO:0000313" key="3">
    <source>
        <dbReference type="Proteomes" id="UP000286746"/>
    </source>
</evidence>
<dbReference type="AlphaFoldDB" id="A0A401VWE9"/>
<keyword evidence="1" id="KW-0812">Transmembrane</keyword>
<gene>
    <name evidence="2" type="ORF">GKJPGBOP_01004</name>
</gene>
<dbReference type="SUPFAM" id="SSF82171">
    <property type="entry name" value="DPP6 N-terminal domain-like"/>
    <property type="match status" value="1"/>
</dbReference>
<keyword evidence="3" id="KW-1185">Reference proteome</keyword>
<reference evidence="2 3" key="1">
    <citation type="submission" date="2018-11" db="EMBL/GenBank/DDBJ databases">
        <title>Whole genome sequence of Streptomyces paromomycinus NBRC 15454(T).</title>
        <authorList>
            <person name="Komaki H."/>
            <person name="Tamura T."/>
        </authorList>
    </citation>
    <scope>NUCLEOTIDE SEQUENCE [LARGE SCALE GENOMIC DNA]</scope>
    <source>
        <strain evidence="2 3">NBRC 15454</strain>
    </source>
</reference>
<dbReference type="InterPro" id="IPR011042">
    <property type="entry name" value="6-blade_b-propeller_TolB-like"/>
</dbReference>
<keyword evidence="1" id="KW-0472">Membrane</keyword>
<comment type="caution">
    <text evidence="2">The sequence shown here is derived from an EMBL/GenBank/DDBJ whole genome shotgun (WGS) entry which is preliminary data.</text>
</comment>
<feature type="transmembrane region" description="Helical" evidence="1">
    <location>
        <begin position="30"/>
        <end position="49"/>
    </location>
</feature>
<name>A0A401VWE9_STREY</name>
<protein>
    <submittedName>
        <fullName evidence="2">TolB-like translocation protein signal peptide</fullName>
    </submittedName>
</protein>
<dbReference type="Gene3D" id="2.120.10.30">
    <property type="entry name" value="TolB, C-terminal domain"/>
    <property type="match status" value="1"/>
</dbReference>